<sequence>MKRKYINPETLVIAITFIALGFIFWQVMTRLNTFQKNHDSLDQQLENVYSLENFQNSLTPLTTIHYTDTAKIKKLARQFVNDQSLASIPDRLSVDTSNLAFISEKQNREVYLSNLDTLSTNLRLVSSALQVLTNEELSGSDQMIALDQIAREKTSMIHKQKELKSILKDESEKMHDSLWNLLTVSFIATLGLLIIVIVWISRKLSNRTDKLRTIQDELTHLKTELGDEKQAHKKTEKRVRFLDQKLTNVYNSLSEQNEELSRSRQETSIYVNAVIQVLTPTVKALSEKVKSISQGNEKGKEISSFKSRVEQLKETLKKLKNLDLEPSETELENIYLATILGEIIEENKHEIDSFEVLDELPTAQISTVQFYTCFTNIIHFILNEYEHREPGSIKIRCSLVETELLRFIIEVPSGKTDTTNNLTRVRTLDDGKKIPQLSIAQRLATKQGGSFEEPVISNNKLIISFTWQSPKIIF</sequence>
<protein>
    <submittedName>
        <fullName evidence="2">Uncharacterized protein</fullName>
    </submittedName>
</protein>
<keyword evidence="1" id="KW-0472">Membrane</keyword>
<evidence type="ECO:0000313" key="2">
    <source>
        <dbReference type="EMBL" id="KAB1064055.1"/>
    </source>
</evidence>
<proteinExistence type="predicted"/>
<accession>A0A6N6MAF3</accession>
<feature type="transmembrane region" description="Helical" evidence="1">
    <location>
        <begin position="12"/>
        <end position="28"/>
    </location>
</feature>
<dbReference type="EMBL" id="WACR01000006">
    <property type="protein sequence ID" value="KAB1064055.1"/>
    <property type="molecule type" value="Genomic_DNA"/>
</dbReference>
<keyword evidence="1" id="KW-1133">Transmembrane helix</keyword>
<feature type="transmembrane region" description="Helical" evidence="1">
    <location>
        <begin position="178"/>
        <end position="200"/>
    </location>
</feature>
<gene>
    <name evidence="2" type="ORF">F3059_08445</name>
</gene>
<keyword evidence="3" id="KW-1185">Reference proteome</keyword>
<keyword evidence="1" id="KW-0812">Transmembrane</keyword>
<evidence type="ECO:0000313" key="3">
    <source>
        <dbReference type="Proteomes" id="UP000435357"/>
    </source>
</evidence>
<dbReference type="AlphaFoldDB" id="A0A6N6MAF3"/>
<dbReference type="RefSeq" id="WP_151168182.1">
    <property type="nucleotide sequence ID" value="NZ_WACR01000006.1"/>
</dbReference>
<evidence type="ECO:0000256" key="1">
    <source>
        <dbReference type="SAM" id="Phobius"/>
    </source>
</evidence>
<name>A0A6N6MAF3_9FLAO</name>
<dbReference type="Proteomes" id="UP000435357">
    <property type="component" value="Unassembled WGS sequence"/>
</dbReference>
<organism evidence="2 3">
    <name type="scientific">Salibacter halophilus</name>
    <dbReference type="NCBI Taxonomy" id="1803916"/>
    <lineage>
        <taxon>Bacteria</taxon>
        <taxon>Pseudomonadati</taxon>
        <taxon>Bacteroidota</taxon>
        <taxon>Flavobacteriia</taxon>
        <taxon>Flavobacteriales</taxon>
        <taxon>Salibacteraceae</taxon>
        <taxon>Salibacter</taxon>
    </lineage>
</organism>
<comment type="caution">
    <text evidence="2">The sequence shown here is derived from an EMBL/GenBank/DDBJ whole genome shotgun (WGS) entry which is preliminary data.</text>
</comment>
<reference evidence="2 3" key="1">
    <citation type="submission" date="2019-09" db="EMBL/GenBank/DDBJ databases">
        <title>Genomes of Cryomorphaceae.</title>
        <authorList>
            <person name="Bowman J.P."/>
        </authorList>
    </citation>
    <scope>NUCLEOTIDE SEQUENCE [LARGE SCALE GENOMIC DNA]</scope>
    <source>
        <strain evidence="2 3">KCTC 52047</strain>
    </source>
</reference>